<name>A0A4R0XFH7_9BURK</name>
<protein>
    <recommendedName>
        <fullName evidence="1">ORC1/DEAH AAA+ ATPase domain-containing protein</fullName>
    </recommendedName>
</protein>
<gene>
    <name evidence="2" type="ORF">BZM27_25540</name>
</gene>
<dbReference type="EMBL" id="MWML01000102">
    <property type="protein sequence ID" value="TCG06570.1"/>
    <property type="molecule type" value="Genomic_DNA"/>
</dbReference>
<keyword evidence="3" id="KW-1185">Reference proteome</keyword>
<sequence>MRLVFDRLPRDLDNLACIHIIAQTNRVPSVRAFFKELLTALGHACRTGETSDLRDRVRRRLEEVALSTGNSVAVLWIDEAQAWTGEEFLFLRDVQNALREVGSELVVFLSGEKPYLYRSIQDVSTNRSRAIKRRFASTRVHLRGYGKREVSDLFEQIDRVVWPEASGITWTQFFLPKAFEAGFRLKSETDACMAALLRENVLDADKRCQPWLIRDVLARFCRSRRQRCGEACR</sequence>
<reference evidence="2 3" key="1">
    <citation type="submission" date="2017-02" db="EMBL/GenBank/DDBJ databases">
        <title>Paraburkholderia sophoroidis sp. nov. and Paraburkholderia steynii sp. nov. rhizobial symbionts of the fynbos legume Hypocalyptus sophoroides.</title>
        <authorList>
            <person name="Steenkamp E.T."/>
            <person name="Beukes C.W."/>
            <person name="Van Zyl E."/>
            <person name="Avontuur J."/>
            <person name="Chan W.Y."/>
            <person name="Hassen A."/>
            <person name="Palmer M."/>
            <person name="Mthombeni L."/>
            <person name="Phalane F."/>
            <person name="Sereme K."/>
            <person name="Venter S.N."/>
        </authorList>
    </citation>
    <scope>NUCLEOTIDE SEQUENCE [LARGE SCALE GENOMIC DNA]</scope>
    <source>
        <strain evidence="2 3">HC1.1ba</strain>
    </source>
</reference>
<dbReference type="AlphaFoldDB" id="A0A4R0XFH7"/>
<dbReference type="InterPro" id="IPR049945">
    <property type="entry name" value="AAA_22"/>
</dbReference>
<organism evidence="2 3">
    <name type="scientific">Paraburkholderia steynii</name>
    <dbReference type="NCBI Taxonomy" id="1245441"/>
    <lineage>
        <taxon>Bacteria</taxon>
        <taxon>Pseudomonadati</taxon>
        <taxon>Pseudomonadota</taxon>
        <taxon>Betaproteobacteria</taxon>
        <taxon>Burkholderiales</taxon>
        <taxon>Burkholderiaceae</taxon>
        <taxon>Paraburkholderia</taxon>
    </lineage>
</organism>
<accession>A0A4R0XFH7</accession>
<comment type="caution">
    <text evidence="2">The sequence shown here is derived from an EMBL/GenBank/DDBJ whole genome shotgun (WGS) entry which is preliminary data.</text>
</comment>
<proteinExistence type="predicted"/>
<dbReference type="Pfam" id="PF13401">
    <property type="entry name" value="AAA_22"/>
    <property type="match status" value="1"/>
</dbReference>
<evidence type="ECO:0000259" key="1">
    <source>
        <dbReference type="Pfam" id="PF13401"/>
    </source>
</evidence>
<feature type="domain" description="ORC1/DEAH AAA+ ATPase" evidence="1">
    <location>
        <begin position="14"/>
        <end position="113"/>
    </location>
</feature>
<dbReference type="GO" id="GO:0016887">
    <property type="term" value="F:ATP hydrolysis activity"/>
    <property type="evidence" value="ECO:0007669"/>
    <property type="project" value="InterPro"/>
</dbReference>
<evidence type="ECO:0000313" key="2">
    <source>
        <dbReference type="EMBL" id="TCG06570.1"/>
    </source>
</evidence>
<evidence type="ECO:0000313" key="3">
    <source>
        <dbReference type="Proteomes" id="UP000294200"/>
    </source>
</evidence>
<dbReference type="Proteomes" id="UP000294200">
    <property type="component" value="Unassembled WGS sequence"/>
</dbReference>